<dbReference type="InterPro" id="IPR043137">
    <property type="entry name" value="GGT_ssub_C"/>
</dbReference>
<comment type="catalytic activity">
    <reaction evidence="2 8">
        <text>glutathione + H2O = L-cysteinylglycine + L-glutamate</text>
        <dbReference type="Rhea" id="RHEA:28807"/>
        <dbReference type="ChEBI" id="CHEBI:15377"/>
        <dbReference type="ChEBI" id="CHEBI:29985"/>
        <dbReference type="ChEBI" id="CHEBI:57925"/>
        <dbReference type="ChEBI" id="CHEBI:61694"/>
        <dbReference type="EC" id="3.4.19.13"/>
    </reaction>
</comment>
<dbReference type="Gene3D" id="3.60.20.40">
    <property type="match status" value="1"/>
</dbReference>
<dbReference type="EC" id="3.4.19.13" evidence="8"/>
<keyword evidence="9" id="KW-0812">Transmembrane</keyword>
<dbReference type="PANTHER" id="PTHR11686:SF9">
    <property type="entry name" value="RE13973P"/>
    <property type="match status" value="1"/>
</dbReference>
<dbReference type="NCBIfam" id="TIGR00066">
    <property type="entry name" value="g_glut_trans"/>
    <property type="match status" value="1"/>
</dbReference>
<comment type="pathway">
    <text evidence="3 8">Sulfur metabolism; glutathione metabolism.</text>
</comment>
<dbReference type="Pfam" id="PF01019">
    <property type="entry name" value="G_glu_transpept"/>
    <property type="match status" value="1"/>
</dbReference>
<dbReference type="UniPathway" id="UPA00204"/>
<feature type="binding site" evidence="7">
    <location>
        <position position="532"/>
    </location>
    <ligand>
        <name>L-glutamate</name>
        <dbReference type="ChEBI" id="CHEBI:29985"/>
    </ligand>
</feature>
<feature type="binding site" evidence="7">
    <location>
        <position position="151"/>
    </location>
    <ligand>
        <name>L-glutamate</name>
        <dbReference type="ChEBI" id="CHEBI:29985"/>
    </ligand>
</feature>
<feature type="active site" description="Nucleophile" evidence="6">
    <location>
        <position position="438"/>
    </location>
</feature>
<feature type="binding site" evidence="7">
    <location>
        <position position="480"/>
    </location>
    <ligand>
        <name>L-glutamate</name>
        <dbReference type="ChEBI" id="CHEBI:29985"/>
    </ligand>
</feature>
<keyword evidence="9" id="KW-1133">Transmembrane helix</keyword>
<dbReference type="Proteomes" id="UP000290900">
    <property type="component" value="Unassembled WGS sequence"/>
</dbReference>
<comment type="function">
    <text evidence="8">Cleaves the gamma-glutamyl peptide bond of glutathione and glutathione conjugates.</text>
</comment>
<dbReference type="InParanoid" id="A0A448YGN1"/>
<dbReference type="FunFam" id="3.60.20.40:FF:000001">
    <property type="entry name" value="Gamma-glutamyltranspeptidase 1"/>
    <property type="match status" value="1"/>
</dbReference>
<evidence type="ECO:0000256" key="5">
    <source>
        <dbReference type="ARBA" id="ARBA00047417"/>
    </source>
</evidence>
<evidence type="ECO:0000313" key="10">
    <source>
        <dbReference type="EMBL" id="VEU20080.1"/>
    </source>
</evidence>
<name>A0A448YGN1_BRENA</name>
<feature type="binding site" evidence="7">
    <location>
        <begin position="508"/>
        <end position="509"/>
    </location>
    <ligand>
        <name>L-glutamate</name>
        <dbReference type="ChEBI" id="CHEBI:29985"/>
    </ligand>
</feature>
<dbReference type="FunCoup" id="A0A448YGN1">
    <property type="interactions" value="165"/>
</dbReference>
<dbReference type="EC" id="2.3.2.2" evidence="8"/>
<reference evidence="10 11" key="1">
    <citation type="submission" date="2018-12" db="EMBL/GenBank/DDBJ databases">
        <authorList>
            <person name="Tiukova I."/>
            <person name="Dainat J."/>
        </authorList>
    </citation>
    <scope>NUCLEOTIDE SEQUENCE [LARGE SCALE GENOMIC DNA]</scope>
</reference>
<dbReference type="PANTHER" id="PTHR11686">
    <property type="entry name" value="GAMMA GLUTAMYL TRANSPEPTIDASE"/>
    <property type="match status" value="1"/>
</dbReference>
<keyword evidence="8" id="KW-0012">Acyltransferase</keyword>
<evidence type="ECO:0000256" key="3">
    <source>
        <dbReference type="ARBA" id="ARBA00005115"/>
    </source>
</evidence>
<comment type="catalytic activity">
    <reaction evidence="5 8">
        <text>an N-terminal (5-L-glutamyl)-[peptide] + an alpha-amino acid = 5-L-glutamyl amino acid + an N-terminal L-alpha-aminoacyl-[peptide]</text>
        <dbReference type="Rhea" id="RHEA:23904"/>
        <dbReference type="Rhea" id="RHEA-COMP:9780"/>
        <dbReference type="Rhea" id="RHEA-COMP:9795"/>
        <dbReference type="ChEBI" id="CHEBI:77644"/>
        <dbReference type="ChEBI" id="CHEBI:78597"/>
        <dbReference type="ChEBI" id="CHEBI:78599"/>
        <dbReference type="ChEBI" id="CHEBI:78608"/>
        <dbReference type="EC" id="2.3.2.2"/>
    </reaction>
</comment>
<dbReference type="InterPro" id="IPR043138">
    <property type="entry name" value="GGT_lsub"/>
</dbReference>
<dbReference type="OrthoDB" id="1081007at2759"/>
<dbReference type="SUPFAM" id="SSF56235">
    <property type="entry name" value="N-terminal nucleophile aminohydrolases (Ntn hydrolases)"/>
    <property type="match status" value="1"/>
</dbReference>
<keyword evidence="9" id="KW-0472">Membrane</keyword>
<evidence type="ECO:0000256" key="2">
    <source>
        <dbReference type="ARBA" id="ARBA00001089"/>
    </source>
</evidence>
<evidence type="ECO:0000256" key="7">
    <source>
        <dbReference type="PIRSR" id="PIRSR600101-2"/>
    </source>
</evidence>
<gene>
    <name evidence="10" type="ORF">BRENAR_LOCUS815</name>
</gene>
<proteinExistence type="inferred from homology"/>
<dbReference type="EMBL" id="CAACVR010000001">
    <property type="protein sequence ID" value="VEU20080.1"/>
    <property type="molecule type" value="Genomic_DNA"/>
</dbReference>
<feature type="transmembrane region" description="Helical" evidence="9">
    <location>
        <begin position="26"/>
        <end position="45"/>
    </location>
</feature>
<dbReference type="InterPro" id="IPR029055">
    <property type="entry name" value="Ntn_hydrolases_N"/>
</dbReference>
<keyword evidence="8" id="KW-0378">Hydrolase</keyword>
<feature type="binding site" evidence="7">
    <location>
        <begin position="456"/>
        <end position="458"/>
    </location>
    <ligand>
        <name>L-glutamate</name>
        <dbReference type="ChEBI" id="CHEBI:29985"/>
    </ligand>
</feature>
<dbReference type="InterPro" id="IPR000101">
    <property type="entry name" value="GGT_peptidase"/>
</dbReference>
<accession>A0A448YGN1</accession>
<sequence length="627" mass="68695">MPDKTPEHEPLLARPKRHAVTRRAKIFIVVATLITGILFSVIITITHSTAVPYPRPPKVPAHVPFLAGPTWHPRKNNTVVASYGAVASDREVCSQLGVDILKRGGYAADAAVATCLCIGAVDTMISSGIGGGAFITSKQVGVSGAVSIDAREMAPGAAHRDMFEGREIASKFGGLAVAIPGELRGLYTLYKMHGSGTISWSDLVTPVAAIAREGWEVSEYLAFALRAEEEALRFYREDWDFVFNSDGSLKKEGDWISRPAYADTLDLIARNGSDKIFYDPHGPIAPYLAGKAHQWGGILTKEDFVRYQAVVEPAIELRGFSDRNLTVYAPAGASSGLALVSGLQIIDGFEETEGEDFAAVPTQRLVESMKWMASVRTHLGDVGVYNHNETALAEHVARYRKFIAPEWTDRAREKISDKHTLPWPDYEPAYQANEPHGTSSLSVVDYQGNAVTITTTVNLLLGSVVHDPKTGVILNDEMDDFSIPTTKNAFDLVPSVYNYIAPYKRPLSSSGQSIIYDPQADRVDLVIGAAGGSRIPTALFQAIVRIYHYNMDILDAIAFPRLHHQLIPEVLYIEKPLRSEMVKEMEERGHTVEGVGHKTAMNGIRVKGGKIYAQSDHWRKLGRAVGY</sequence>
<evidence type="ECO:0000256" key="9">
    <source>
        <dbReference type="SAM" id="Phobius"/>
    </source>
</evidence>
<evidence type="ECO:0000256" key="6">
    <source>
        <dbReference type="PIRSR" id="PIRSR600101-1"/>
    </source>
</evidence>
<keyword evidence="8" id="KW-0808">Transferase</keyword>
<protein>
    <recommendedName>
        <fullName evidence="8">Glutathione hydrolase</fullName>
        <ecNumber evidence="8">2.3.2.2</ecNumber>
        <ecNumber evidence="8">3.4.19.13</ecNumber>
    </recommendedName>
    <alternativeName>
        <fullName evidence="8">Gamma-glutamyltransferase</fullName>
    </alternativeName>
    <alternativeName>
        <fullName evidence="8">Gamma-glutamyltranspeptidase</fullName>
    </alternativeName>
</protein>
<comment type="similarity">
    <text evidence="4">Belongs to the gamma-glutamyltransferase family.</text>
</comment>
<dbReference type="GO" id="GO:0005886">
    <property type="term" value="C:plasma membrane"/>
    <property type="evidence" value="ECO:0007669"/>
    <property type="project" value="TreeGrafter"/>
</dbReference>
<evidence type="ECO:0000256" key="4">
    <source>
        <dbReference type="ARBA" id="ARBA00009381"/>
    </source>
</evidence>
<dbReference type="PRINTS" id="PR01210">
    <property type="entry name" value="GGTRANSPTASE"/>
</dbReference>
<evidence type="ECO:0000256" key="8">
    <source>
        <dbReference type="RuleBase" id="RU368068"/>
    </source>
</evidence>
<dbReference type="GO" id="GO:0006751">
    <property type="term" value="P:glutathione catabolic process"/>
    <property type="evidence" value="ECO:0007669"/>
    <property type="project" value="UniProtKB-UniRule"/>
</dbReference>
<dbReference type="Gene3D" id="1.10.246.130">
    <property type="match status" value="1"/>
</dbReference>
<evidence type="ECO:0000313" key="11">
    <source>
        <dbReference type="Proteomes" id="UP000290900"/>
    </source>
</evidence>
<organism evidence="10 11">
    <name type="scientific">Brettanomyces naardenensis</name>
    <name type="common">Yeast</name>
    <dbReference type="NCBI Taxonomy" id="13370"/>
    <lineage>
        <taxon>Eukaryota</taxon>
        <taxon>Fungi</taxon>
        <taxon>Dikarya</taxon>
        <taxon>Ascomycota</taxon>
        <taxon>Saccharomycotina</taxon>
        <taxon>Pichiomycetes</taxon>
        <taxon>Pichiales</taxon>
        <taxon>Pichiaceae</taxon>
        <taxon>Brettanomyces</taxon>
    </lineage>
</organism>
<comment type="catalytic activity">
    <reaction evidence="1 8">
        <text>an S-substituted glutathione + H2O = an S-substituted L-cysteinylglycine + L-glutamate</text>
        <dbReference type="Rhea" id="RHEA:59468"/>
        <dbReference type="ChEBI" id="CHEBI:15377"/>
        <dbReference type="ChEBI" id="CHEBI:29985"/>
        <dbReference type="ChEBI" id="CHEBI:90779"/>
        <dbReference type="ChEBI" id="CHEBI:143103"/>
        <dbReference type="EC" id="3.4.19.13"/>
    </reaction>
</comment>
<dbReference type="AlphaFoldDB" id="A0A448YGN1"/>
<dbReference type="GO" id="GO:0103068">
    <property type="term" value="F:leukotriene C4 gamma-glutamyl transferase activity"/>
    <property type="evidence" value="ECO:0007669"/>
    <property type="project" value="UniProtKB-EC"/>
</dbReference>
<dbReference type="GO" id="GO:0000324">
    <property type="term" value="C:fungal-type vacuole"/>
    <property type="evidence" value="ECO:0007669"/>
    <property type="project" value="TreeGrafter"/>
</dbReference>
<dbReference type="STRING" id="13370.A0A448YGN1"/>
<dbReference type="GO" id="GO:0036374">
    <property type="term" value="F:glutathione hydrolase activity"/>
    <property type="evidence" value="ECO:0007669"/>
    <property type="project" value="UniProtKB-UniRule"/>
</dbReference>
<evidence type="ECO:0000256" key="1">
    <source>
        <dbReference type="ARBA" id="ARBA00001049"/>
    </source>
</evidence>
<keyword evidence="11" id="KW-1185">Reference proteome</keyword>